<dbReference type="SUPFAM" id="SSF53850">
    <property type="entry name" value="Periplasmic binding protein-like II"/>
    <property type="match status" value="1"/>
</dbReference>
<comment type="caution">
    <text evidence="6">The sequence shown here is derived from an EMBL/GenBank/DDBJ whole genome shotgun (WGS) entry which is preliminary data.</text>
</comment>
<evidence type="ECO:0000313" key="7">
    <source>
        <dbReference type="Proteomes" id="UP000182229"/>
    </source>
</evidence>
<name>A0A1L9B741_9BACT</name>
<dbReference type="STRING" id="83449.BON30_23170"/>
<gene>
    <name evidence="6" type="ORF">BON30_23170</name>
</gene>
<evidence type="ECO:0000256" key="2">
    <source>
        <dbReference type="ARBA" id="ARBA00023015"/>
    </source>
</evidence>
<organism evidence="6 7">
    <name type="scientific">Cystobacter ferrugineus</name>
    <dbReference type="NCBI Taxonomy" id="83449"/>
    <lineage>
        <taxon>Bacteria</taxon>
        <taxon>Pseudomonadati</taxon>
        <taxon>Myxococcota</taxon>
        <taxon>Myxococcia</taxon>
        <taxon>Myxococcales</taxon>
        <taxon>Cystobacterineae</taxon>
        <taxon>Archangiaceae</taxon>
        <taxon>Cystobacter</taxon>
    </lineage>
</organism>
<reference evidence="6 7" key="2">
    <citation type="submission" date="2016-12" db="EMBL/GenBank/DDBJ databases">
        <title>Draft Genome Sequence of Cystobacter ferrugineus Strain Cbfe23.</title>
        <authorList>
            <person name="Akbar S."/>
            <person name="Dowd S.E."/>
            <person name="Stevens D.C."/>
        </authorList>
    </citation>
    <scope>NUCLEOTIDE SEQUENCE [LARGE SCALE GENOMIC DNA]</scope>
    <source>
        <strain evidence="6 7">Cbfe23</strain>
    </source>
</reference>
<keyword evidence="4" id="KW-0804">Transcription</keyword>
<dbReference type="GO" id="GO:0000976">
    <property type="term" value="F:transcription cis-regulatory region binding"/>
    <property type="evidence" value="ECO:0007669"/>
    <property type="project" value="TreeGrafter"/>
</dbReference>
<sequence>MTLTQLRYLIAIVDAGLNISRAAERVHATQPGISKQIRLLEDELGLQLFTRRGKNLEHLTDAGQEVVRRARLMVLEEANIRALAANHRDQNSGELRISSSHTQARFVLPSAVARLRQSYPSVAVHLLPADEKNLLEWVGRGEVDLSIVSAVGTPQGCVAVPAFRWQRVLVVPRSHPLARLKRPLTIADLAAWPLVTYESALRPESSLRQAFQLAGYAPTLACTALDADLIKTYVRAGLGVGILAEMAVLADDARDLKVISLGGLLPVCTTWIVLRRDQVLCNFAMDFIAGVASRVDPIDVRRALAGEAVDWGAVPSWSEFTAVSRLASLG</sequence>
<dbReference type="PRINTS" id="PR00039">
    <property type="entry name" value="HTHLYSR"/>
</dbReference>
<dbReference type="Proteomes" id="UP000182229">
    <property type="component" value="Unassembled WGS sequence"/>
</dbReference>
<dbReference type="InterPro" id="IPR005119">
    <property type="entry name" value="LysR_subst-bd"/>
</dbReference>
<dbReference type="GO" id="GO:0003700">
    <property type="term" value="F:DNA-binding transcription factor activity"/>
    <property type="evidence" value="ECO:0007669"/>
    <property type="project" value="InterPro"/>
</dbReference>
<dbReference type="RefSeq" id="WP_071900579.1">
    <property type="nucleotide sequence ID" value="NZ_MPIN01000006.1"/>
</dbReference>
<dbReference type="Gene3D" id="1.10.10.10">
    <property type="entry name" value="Winged helix-like DNA-binding domain superfamily/Winged helix DNA-binding domain"/>
    <property type="match status" value="1"/>
</dbReference>
<dbReference type="EMBL" id="MPIN01000006">
    <property type="protein sequence ID" value="OJH38072.1"/>
    <property type="molecule type" value="Genomic_DNA"/>
</dbReference>
<dbReference type="GO" id="GO:0019344">
    <property type="term" value="P:cysteine biosynthetic process"/>
    <property type="evidence" value="ECO:0007669"/>
    <property type="project" value="TreeGrafter"/>
</dbReference>
<dbReference type="PANTHER" id="PTHR30126:SF6">
    <property type="entry name" value="HTH-TYPE TRANSCRIPTIONAL REGULATOR CYSB-RELATED"/>
    <property type="match status" value="1"/>
</dbReference>
<dbReference type="PROSITE" id="PS50931">
    <property type="entry name" value="HTH_LYSR"/>
    <property type="match status" value="1"/>
</dbReference>
<evidence type="ECO:0000259" key="5">
    <source>
        <dbReference type="PROSITE" id="PS50931"/>
    </source>
</evidence>
<evidence type="ECO:0000256" key="3">
    <source>
        <dbReference type="ARBA" id="ARBA00023125"/>
    </source>
</evidence>
<evidence type="ECO:0000256" key="1">
    <source>
        <dbReference type="ARBA" id="ARBA00009437"/>
    </source>
</evidence>
<comment type="similarity">
    <text evidence="1">Belongs to the LysR transcriptional regulatory family.</text>
</comment>
<dbReference type="Gene3D" id="3.40.190.10">
    <property type="entry name" value="Periplasmic binding protein-like II"/>
    <property type="match status" value="2"/>
</dbReference>
<dbReference type="InterPro" id="IPR036388">
    <property type="entry name" value="WH-like_DNA-bd_sf"/>
</dbReference>
<dbReference type="PANTHER" id="PTHR30126">
    <property type="entry name" value="HTH-TYPE TRANSCRIPTIONAL REGULATOR"/>
    <property type="match status" value="1"/>
</dbReference>
<dbReference type="Pfam" id="PF00126">
    <property type="entry name" value="HTH_1"/>
    <property type="match status" value="1"/>
</dbReference>
<dbReference type="InterPro" id="IPR000847">
    <property type="entry name" value="LysR_HTH_N"/>
</dbReference>
<keyword evidence="2" id="KW-0805">Transcription regulation</keyword>
<evidence type="ECO:0000313" key="6">
    <source>
        <dbReference type="EMBL" id="OJH38072.1"/>
    </source>
</evidence>
<dbReference type="OrthoDB" id="5317428at2"/>
<evidence type="ECO:0000256" key="4">
    <source>
        <dbReference type="ARBA" id="ARBA00023163"/>
    </source>
</evidence>
<dbReference type="AlphaFoldDB" id="A0A1L9B741"/>
<dbReference type="SUPFAM" id="SSF46785">
    <property type="entry name" value="Winged helix' DNA-binding domain"/>
    <property type="match status" value="1"/>
</dbReference>
<keyword evidence="7" id="KW-1185">Reference proteome</keyword>
<protein>
    <submittedName>
        <fullName evidence="6">CysB family transcriptional regulator</fullName>
    </submittedName>
</protein>
<dbReference type="Pfam" id="PF03466">
    <property type="entry name" value="LysR_substrate"/>
    <property type="match status" value="1"/>
</dbReference>
<accession>A0A1L9B741</accession>
<proteinExistence type="inferred from homology"/>
<reference evidence="7" key="1">
    <citation type="submission" date="2016-11" db="EMBL/GenBank/DDBJ databases">
        <authorList>
            <person name="Shukria A."/>
            <person name="Stevens D.C."/>
        </authorList>
    </citation>
    <scope>NUCLEOTIDE SEQUENCE [LARGE SCALE GENOMIC DNA]</scope>
    <source>
        <strain evidence="7">Cbfe23</strain>
    </source>
</reference>
<dbReference type="InterPro" id="IPR036390">
    <property type="entry name" value="WH_DNA-bd_sf"/>
</dbReference>
<feature type="domain" description="HTH lysR-type" evidence="5">
    <location>
        <begin position="1"/>
        <end position="59"/>
    </location>
</feature>
<keyword evidence="3" id="KW-0238">DNA-binding</keyword>